<proteinExistence type="inferred from homology"/>
<comment type="similarity">
    <text evidence="1 6">Belongs to the sigma-70 factor family. ECF subfamily.</text>
</comment>
<dbReference type="InterPro" id="IPR039425">
    <property type="entry name" value="RNA_pol_sigma-70-like"/>
</dbReference>
<evidence type="ECO:0000256" key="2">
    <source>
        <dbReference type="ARBA" id="ARBA00023015"/>
    </source>
</evidence>
<dbReference type="InterPro" id="IPR014284">
    <property type="entry name" value="RNA_pol_sigma-70_dom"/>
</dbReference>
<dbReference type="InterPro" id="IPR007627">
    <property type="entry name" value="RNA_pol_sigma70_r2"/>
</dbReference>
<dbReference type="SUPFAM" id="SSF88659">
    <property type="entry name" value="Sigma3 and sigma4 domains of RNA polymerase sigma factors"/>
    <property type="match status" value="1"/>
</dbReference>
<reference evidence="9" key="2">
    <citation type="submission" date="2021-10" db="EMBL/GenBank/DDBJ databases">
        <title>Genome of Winogradskyella sp. E313.</title>
        <authorList>
            <person name="Zhou Y."/>
        </authorList>
    </citation>
    <scope>NUCLEOTIDE SEQUENCE</scope>
    <source>
        <strain evidence="9">E313</strain>
    </source>
</reference>
<dbReference type="SUPFAM" id="SSF88946">
    <property type="entry name" value="Sigma2 domain of RNA polymerase sigma factors"/>
    <property type="match status" value="1"/>
</dbReference>
<comment type="caution">
    <text evidence="9">The sequence shown here is derived from an EMBL/GenBank/DDBJ whole genome shotgun (WGS) entry which is preliminary data.</text>
</comment>
<accession>A0ABS8EJD2</accession>
<gene>
    <name evidence="9" type="ORF">J1C55_00995</name>
</gene>
<feature type="domain" description="RNA polymerase sigma-70 region 2" evidence="7">
    <location>
        <begin position="4"/>
        <end position="70"/>
    </location>
</feature>
<dbReference type="InterPro" id="IPR013249">
    <property type="entry name" value="RNA_pol_sigma70_r4_t2"/>
</dbReference>
<dbReference type="InterPro" id="IPR000838">
    <property type="entry name" value="RNA_pol_sigma70_ECF_CS"/>
</dbReference>
<evidence type="ECO:0000313" key="10">
    <source>
        <dbReference type="Proteomes" id="UP000778797"/>
    </source>
</evidence>
<dbReference type="EMBL" id="JAFMPT010000001">
    <property type="protein sequence ID" value="MCC1483152.1"/>
    <property type="molecule type" value="Genomic_DNA"/>
</dbReference>
<dbReference type="PANTHER" id="PTHR43133:SF60">
    <property type="entry name" value="RNA POLYMERASE SIGMA FACTOR SIGV"/>
    <property type="match status" value="1"/>
</dbReference>
<dbReference type="Gene3D" id="1.10.1740.10">
    <property type="match status" value="1"/>
</dbReference>
<evidence type="ECO:0000259" key="7">
    <source>
        <dbReference type="Pfam" id="PF04542"/>
    </source>
</evidence>
<dbReference type="InterPro" id="IPR013324">
    <property type="entry name" value="RNA_pol_sigma_r3/r4-like"/>
</dbReference>
<dbReference type="CDD" id="cd06171">
    <property type="entry name" value="Sigma70_r4"/>
    <property type="match status" value="1"/>
</dbReference>
<dbReference type="Proteomes" id="UP000778797">
    <property type="component" value="Unassembled WGS sequence"/>
</dbReference>
<organism evidence="9 10">
    <name type="scientific">Winogradskyella immobilis</name>
    <dbReference type="NCBI Taxonomy" id="2816852"/>
    <lineage>
        <taxon>Bacteria</taxon>
        <taxon>Pseudomonadati</taxon>
        <taxon>Bacteroidota</taxon>
        <taxon>Flavobacteriia</taxon>
        <taxon>Flavobacteriales</taxon>
        <taxon>Flavobacteriaceae</taxon>
        <taxon>Winogradskyella</taxon>
    </lineage>
</organism>
<dbReference type="PANTHER" id="PTHR43133">
    <property type="entry name" value="RNA POLYMERASE ECF-TYPE SIGMA FACTO"/>
    <property type="match status" value="1"/>
</dbReference>
<reference evidence="9" key="1">
    <citation type="submission" date="2021-03" db="EMBL/GenBank/DDBJ databases">
        <authorList>
            <person name="Ping X."/>
        </authorList>
    </citation>
    <scope>NUCLEOTIDE SEQUENCE</scope>
    <source>
        <strain evidence="9">E313</strain>
    </source>
</reference>
<evidence type="ECO:0000256" key="4">
    <source>
        <dbReference type="ARBA" id="ARBA00023125"/>
    </source>
</evidence>
<evidence type="ECO:0000313" key="9">
    <source>
        <dbReference type="EMBL" id="MCC1483152.1"/>
    </source>
</evidence>
<dbReference type="Pfam" id="PF08281">
    <property type="entry name" value="Sigma70_r4_2"/>
    <property type="match status" value="1"/>
</dbReference>
<dbReference type="Pfam" id="PF04542">
    <property type="entry name" value="Sigma70_r2"/>
    <property type="match status" value="1"/>
</dbReference>
<keyword evidence="3 6" id="KW-0731">Sigma factor</keyword>
<dbReference type="InterPro" id="IPR013325">
    <property type="entry name" value="RNA_pol_sigma_r2"/>
</dbReference>
<evidence type="ECO:0000259" key="8">
    <source>
        <dbReference type="Pfam" id="PF08281"/>
    </source>
</evidence>
<dbReference type="InterPro" id="IPR036388">
    <property type="entry name" value="WH-like_DNA-bd_sf"/>
</dbReference>
<keyword evidence="4 6" id="KW-0238">DNA-binding</keyword>
<evidence type="ECO:0000256" key="3">
    <source>
        <dbReference type="ARBA" id="ARBA00023082"/>
    </source>
</evidence>
<evidence type="ECO:0000256" key="6">
    <source>
        <dbReference type="RuleBase" id="RU000716"/>
    </source>
</evidence>
<keyword evidence="5 6" id="KW-0804">Transcription</keyword>
<evidence type="ECO:0000256" key="1">
    <source>
        <dbReference type="ARBA" id="ARBA00010641"/>
    </source>
</evidence>
<evidence type="ECO:0000256" key="5">
    <source>
        <dbReference type="ARBA" id="ARBA00023163"/>
    </source>
</evidence>
<sequence length="160" mass="18872">MKVYQLYKDILYNTSCRIVKNEHDAQDVVQDAFIKAFQNISKLDNDLNLGAWLKRITINQSFDFLRQKKRLGWLQNVEDVQISEQETEELVDFPLNAKDVKQAINALKEKYRIVLVLYLIEDYTHKEIAEQLSLKEGTVRNQYIRGKQLLKQKLQSKLVV</sequence>
<keyword evidence="10" id="KW-1185">Reference proteome</keyword>
<keyword evidence="2 6" id="KW-0805">Transcription regulation</keyword>
<dbReference type="RefSeq" id="WP_227475571.1">
    <property type="nucleotide sequence ID" value="NZ_JAFMPT010000001.1"/>
</dbReference>
<feature type="domain" description="RNA polymerase sigma factor 70 region 4 type 2" evidence="8">
    <location>
        <begin position="100"/>
        <end position="149"/>
    </location>
</feature>
<protein>
    <recommendedName>
        <fullName evidence="6">RNA polymerase sigma factor</fullName>
    </recommendedName>
</protein>
<dbReference type="PROSITE" id="PS01063">
    <property type="entry name" value="SIGMA70_ECF"/>
    <property type="match status" value="1"/>
</dbReference>
<dbReference type="Gene3D" id="1.10.10.10">
    <property type="entry name" value="Winged helix-like DNA-binding domain superfamily/Winged helix DNA-binding domain"/>
    <property type="match status" value="1"/>
</dbReference>
<name>A0ABS8EJD2_9FLAO</name>
<dbReference type="NCBIfam" id="TIGR02937">
    <property type="entry name" value="sigma70-ECF"/>
    <property type="match status" value="1"/>
</dbReference>